<dbReference type="GeneID" id="39589945"/>
<feature type="compositionally biased region" description="Low complexity" evidence="1">
    <location>
        <begin position="327"/>
        <end position="347"/>
    </location>
</feature>
<dbReference type="STRING" id="105984.A0A427XCU1"/>
<dbReference type="AlphaFoldDB" id="A0A427XCU1"/>
<evidence type="ECO:0000313" key="2">
    <source>
        <dbReference type="EMBL" id="RSH76655.1"/>
    </source>
</evidence>
<dbReference type="OrthoDB" id="2524554at2759"/>
<name>A0A427XCU1_9TREE</name>
<organism evidence="2 3">
    <name type="scientific">Apiotrichum porosum</name>
    <dbReference type="NCBI Taxonomy" id="105984"/>
    <lineage>
        <taxon>Eukaryota</taxon>
        <taxon>Fungi</taxon>
        <taxon>Dikarya</taxon>
        <taxon>Basidiomycota</taxon>
        <taxon>Agaricomycotina</taxon>
        <taxon>Tremellomycetes</taxon>
        <taxon>Trichosporonales</taxon>
        <taxon>Trichosporonaceae</taxon>
        <taxon>Apiotrichum</taxon>
    </lineage>
</organism>
<proteinExistence type="predicted"/>
<feature type="compositionally biased region" description="Basic and acidic residues" evidence="1">
    <location>
        <begin position="591"/>
        <end position="601"/>
    </location>
</feature>
<comment type="caution">
    <text evidence="2">The sequence shown here is derived from an EMBL/GenBank/DDBJ whole genome shotgun (WGS) entry which is preliminary data.</text>
</comment>
<accession>A0A427XCU1</accession>
<feature type="region of interest" description="Disordered" evidence="1">
    <location>
        <begin position="591"/>
        <end position="610"/>
    </location>
</feature>
<sequence length="610" mass="65334">MSLAMRPISRPLAGPSRLRLKSTVQPARGMSSVPTQTPRATAPMPSNMPRENYSAPLSYTVHYVGRTLRYVAYGVIGLGATALTAYEGMHQYVEHVQLAAPTRSHDDDTFAWADENQAWTGGFSGGTDPRLGFKARHALRGAYLFWEWGSGDTSTIGSHHSLHPSFGSRRGMIGGGGVRRTDRGYELAEEFIDATITAAEKRGFVFPPELDRARAAGPPEVMAFSADQPNDGVDPTAIDLLLLKAGVLERLNTPETLEHAKELYERVIHADPLRPGPVPTARTMRLAHKIGDLAARSGDGAEAQEWWAWGLQRAHIDLPAIKASKAVSSSSSNGGSSSWWSWGNKSSPAPPAEPASLKETAAVPPLASDPKLAPPVLRAALALLISASAADAQGGSLDAAAAVQSLAISLLPVSARLAVPASSTGPASLQETWLESRAALLNLHRASVAYARKEKGVKPIDLTGNSTDRSEAVLAQLTPILPTAYTSPRGTPLEQPANRLVRDTLLTAAEAYYTHAVFLERGGGSKESEQDRVHRLEHSGECYERAMTLAAAESGTTNTKKDEEDGVGRGEEWMRYWRGYARVRNKIMADVDAGKEVKPADGDAVANPKA</sequence>
<evidence type="ECO:0000313" key="3">
    <source>
        <dbReference type="Proteomes" id="UP000279236"/>
    </source>
</evidence>
<protein>
    <submittedName>
        <fullName evidence="2">Uncharacterized protein</fullName>
    </submittedName>
</protein>
<keyword evidence="3" id="KW-1185">Reference proteome</keyword>
<dbReference type="RefSeq" id="XP_028471802.1">
    <property type="nucleotide sequence ID" value="XM_028620927.1"/>
</dbReference>
<feature type="region of interest" description="Disordered" evidence="1">
    <location>
        <begin position="13"/>
        <end position="49"/>
    </location>
</feature>
<feature type="region of interest" description="Disordered" evidence="1">
    <location>
        <begin position="327"/>
        <end position="361"/>
    </location>
</feature>
<reference evidence="2 3" key="1">
    <citation type="submission" date="2018-11" db="EMBL/GenBank/DDBJ databases">
        <title>Genome sequence of Apiotrichum porosum DSM 27194.</title>
        <authorList>
            <person name="Aliyu H."/>
            <person name="Gorte O."/>
            <person name="Ochsenreither K."/>
        </authorList>
    </citation>
    <scope>NUCLEOTIDE SEQUENCE [LARGE SCALE GENOMIC DNA]</scope>
    <source>
        <strain evidence="2 3">DSM 27194</strain>
    </source>
</reference>
<gene>
    <name evidence="2" type="ORF">EHS24_005402</name>
</gene>
<evidence type="ECO:0000256" key="1">
    <source>
        <dbReference type="SAM" id="MobiDB-lite"/>
    </source>
</evidence>
<dbReference type="Proteomes" id="UP000279236">
    <property type="component" value="Unassembled WGS sequence"/>
</dbReference>
<dbReference type="EMBL" id="RSCE01000022">
    <property type="protein sequence ID" value="RSH76655.1"/>
    <property type="molecule type" value="Genomic_DNA"/>
</dbReference>